<name>A0A224YMN3_9ACAR</name>
<organism evidence="2">
    <name type="scientific">Rhipicephalus zambeziensis</name>
    <dbReference type="NCBI Taxonomy" id="60191"/>
    <lineage>
        <taxon>Eukaryota</taxon>
        <taxon>Metazoa</taxon>
        <taxon>Ecdysozoa</taxon>
        <taxon>Arthropoda</taxon>
        <taxon>Chelicerata</taxon>
        <taxon>Arachnida</taxon>
        <taxon>Acari</taxon>
        <taxon>Parasitiformes</taxon>
        <taxon>Ixodida</taxon>
        <taxon>Ixodoidea</taxon>
        <taxon>Ixodidae</taxon>
        <taxon>Rhipicephalinae</taxon>
        <taxon>Rhipicephalus</taxon>
        <taxon>Rhipicephalus</taxon>
    </lineage>
</organism>
<reference evidence="2" key="1">
    <citation type="journal article" date="2017" name="Parasit. Vectors">
        <title>Sialotranscriptomics of Rhipicephalus zambeziensis reveals intricate expression profiles of secretory proteins and suggests tight temporal transcriptional regulation during blood-feeding.</title>
        <authorList>
            <person name="de Castro M.H."/>
            <person name="de Klerk D."/>
            <person name="Pienaar R."/>
            <person name="Rees D.J.G."/>
            <person name="Mans B.J."/>
        </authorList>
    </citation>
    <scope>NUCLEOTIDE SEQUENCE</scope>
    <source>
        <tissue evidence="2">Salivary glands</tissue>
    </source>
</reference>
<evidence type="ECO:0000313" key="2">
    <source>
        <dbReference type="EMBL" id="MAA15244.1"/>
    </source>
</evidence>
<feature type="signal peptide" evidence="1">
    <location>
        <begin position="1"/>
        <end position="25"/>
    </location>
</feature>
<sequence>MAQLSISCAVAFVLLMKTVPPGAVAESHQEDIVQFWNTSELIWTTNTTAEDRRVCKVDMKQNISEKNIIFKRSYLTQAGWIIREYHGVFRNFLNDDNYQMTSFNAVDIGKKRGHDNATEILYYQSSDNKCAVFLVLGVDYFSRLPWYEIRMTDTYIKQGFRMQDECWKQFEEATKGRRRRRAYDSRCQDALKKRFPSPIP</sequence>
<dbReference type="AlphaFoldDB" id="A0A224YMN3"/>
<dbReference type="EMBL" id="GFPF01004098">
    <property type="protein sequence ID" value="MAA15244.1"/>
    <property type="molecule type" value="Transcribed_RNA"/>
</dbReference>
<evidence type="ECO:0000256" key="1">
    <source>
        <dbReference type="SAM" id="SignalP"/>
    </source>
</evidence>
<accession>A0A224YMN3</accession>
<proteinExistence type="predicted"/>
<keyword evidence="1" id="KW-0732">Signal</keyword>
<protein>
    <submittedName>
        <fullName evidence="2">Lipocalin</fullName>
    </submittedName>
</protein>
<feature type="chain" id="PRO_5012488565" evidence="1">
    <location>
        <begin position="26"/>
        <end position="200"/>
    </location>
</feature>